<dbReference type="PANTHER" id="PTHR46240:SF1">
    <property type="entry name" value="SERINE_THREONINE-PROTEIN KINASE ULK4"/>
    <property type="match status" value="1"/>
</dbReference>
<dbReference type="Proteomes" id="UP000314982">
    <property type="component" value="Unassembled WGS sequence"/>
</dbReference>
<dbReference type="Ensembl" id="ENSHHUT00000016741.1">
    <property type="protein sequence ID" value="ENSHHUP00000016175.1"/>
    <property type="gene ID" value="ENSHHUG00000010055.1"/>
</dbReference>
<reference evidence="1" key="3">
    <citation type="submission" date="2025-09" db="UniProtKB">
        <authorList>
            <consortium name="Ensembl"/>
        </authorList>
    </citation>
    <scope>IDENTIFICATION</scope>
</reference>
<proteinExistence type="predicted"/>
<evidence type="ECO:0000313" key="1">
    <source>
        <dbReference type="Ensembl" id="ENSHHUP00000016175.1"/>
    </source>
</evidence>
<protein>
    <submittedName>
        <fullName evidence="1">Uncharacterized protein</fullName>
    </submittedName>
</protein>
<dbReference type="PANTHER" id="PTHR46240">
    <property type="entry name" value="SER/THR PROTEIN KINASE ULK4"/>
    <property type="match status" value="1"/>
</dbReference>
<dbReference type="InterPro" id="IPR045906">
    <property type="entry name" value="ULK4"/>
</dbReference>
<reference evidence="2" key="1">
    <citation type="submission" date="2018-06" db="EMBL/GenBank/DDBJ databases">
        <title>Genome assembly of Danube salmon.</title>
        <authorList>
            <person name="Macqueen D.J."/>
            <person name="Gundappa M.K."/>
        </authorList>
    </citation>
    <scope>NUCLEOTIDE SEQUENCE [LARGE SCALE GENOMIC DNA]</scope>
</reference>
<reference evidence="1" key="2">
    <citation type="submission" date="2025-08" db="UniProtKB">
        <authorList>
            <consortium name="Ensembl"/>
        </authorList>
    </citation>
    <scope>IDENTIFICATION</scope>
</reference>
<accession>A0A4W5L009</accession>
<dbReference type="STRING" id="62062.ENSHHUP00000016175"/>
<keyword evidence="2" id="KW-1185">Reference proteome</keyword>
<dbReference type="AlphaFoldDB" id="A0A4W5L009"/>
<name>A0A4W5L009_9TELE</name>
<evidence type="ECO:0000313" key="2">
    <source>
        <dbReference type="Proteomes" id="UP000314982"/>
    </source>
</evidence>
<sequence length="83" mass="9488">MFSAMLASGAHAQLHRLVQERDFVVKIMRSLESPSSVIRAKAFLVLLQVLCSNRDMLLLCCNSRYGQVYYTFTVTHMHMLAHT</sequence>
<organism evidence="1 2">
    <name type="scientific">Hucho hucho</name>
    <name type="common">huchen</name>
    <dbReference type="NCBI Taxonomy" id="62062"/>
    <lineage>
        <taxon>Eukaryota</taxon>
        <taxon>Metazoa</taxon>
        <taxon>Chordata</taxon>
        <taxon>Craniata</taxon>
        <taxon>Vertebrata</taxon>
        <taxon>Euteleostomi</taxon>
        <taxon>Actinopterygii</taxon>
        <taxon>Neopterygii</taxon>
        <taxon>Teleostei</taxon>
        <taxon>Protacanthopterygii</taxon>
        <taxon>Salmoniformes</taxon>
        <taxon>Salmonidae</taxon>
        <taxon>Salmoninae</taxon>
        <taxon>Hucho</taxon>
    </lineage>
</organism>